<dbReference type="EMBL" id="JAMFTH010000001">
    <property type="protein sequence ID" value="MCP8898725.1"/>
    <property type="molecule type" value="Genomic_DNA"/>
</dbReference>
<evidence type="ECO:0000256" key="1">
    <source>
        <dbReference type="SAM" id="MobiDB-lite"/>
    </source>
</evidence>
<feature type="compositionally biased region" description="Polar residues" evidence="1">
    <location>
        <begin position="166"/>
        <end position="176"/>
    </location>
</feature>
<reference evidence="4" key="2">
    <citation type="submission" date="2023-01" db="EMBL/GenBank/DDBJ databases">
        <title>Gilvimarinus xylanilyticus HB14 isolated from Caulerpa lentillifera aquaculture base in Hainan, China.</title>
        <authorList>
            <person name="Zhang Y.-J."/>
        </authorList>
    </citation>
    <scope>NUCLEOTIDE SEQUENCE</scope>
    <source>
        <strain evidence="4">HB14</strain>
    </source>
</reference>
<dbReference type="Proteomes" id="UP001139319">
    <property type="component" value="Unassembled WGS sequence"/>
</dbReference>
<dbReference type="AlphaFoldDB" id="A0A9X2KW82"/>
<dbReference type="RefSeq" id="WP_253966994.1">
    <property type="nucleotide sequence ID" value="NZ_JAMFTH010000001.1"/>
</dbReference>
<keyword evidence="2" id="KW-0472">Membrane</keyword>
<feature type="compositionally biased region" description="Polar residues" evidence="1">
    <location>
        <begin position="205"/>
        <end position="238"/>
    </location>
</feature>
<name>A0A9X2KW82_9GAMM</name>
<dbReference type="Pfam" id="PF13413">
    <property type="entry name" value="HTH_25"/>
    <property type="match status" value="1"/>
</dbReference>
<comment type="caution">
    <text evidence="4">The sequence shown here is derived from an EMBL/GenBank/DDBJ whole genome shotgun (WGS) entry which is preliminary data.</text>
</comment>
<evidence type="ECO:0000313" key="4">
    <source>
        <dbReference type="EMBL" id="MCP8898725.1"/>
    </source>
</evidence>
<feature type="compositionally biased region" description="Polar residues" evidence="1">
    <location>
        <begin position="137"/>
        <end position="151"/>
    </location>
</feature>
<dbReference type="PANTHER" id="PTHR34475">
    <property type="match status" value="1"/>
</dbReference>
<protein>
    <submittedName>
        <fullName evidence="4">DUF4115 domain-containing protein</fullName>
    </submittedName>
</protein>
<keyword evidence="5" id="KW-1185">Reference proteome</keyword>
<dbReference type="InterPro" id="IPR001387">
    <property type="entry name" value="Cro/C1-type_HTH"/>
</dbReference>
<feature type="region of interest" description="Disordered" evidence="1">
    <location>
        <begin position="196"/>
        <end position="238"/>
    </location>
</feature>
<feature type="domain" description="Cytoskeleton protein RodZ-like C-terminal" evidence="3">
    <location>
        <begin position="267"/>
        <end position="337"/>
    </location>
</feature>
<reference evidence="4" key="1">
    <citation type="submission" date="2022-05" db="EMBL/GenBank/DDBJ databases">
        <authorList>
            <person name="Sun H.-N."/>
        </authorList>
    </citation>
    <scope>NUCLEOTIDE SEQUENCE</scope>
    <source>
        <strain evidence="4">HB14</strain>
    </source>
</reference>
<organism evidence="4 5">
    <name type="scientific">Gilvimarinus xylanilyticus</name>
    <dbReference type="NCBI Taxonomy" id="2944139"/>
    <lineage>
        <taxon>Bacteria</taxon>
        <taxon>Pseudomonadati</taxon>
        <taxon>Pseudomonadota</taxon>
        <taxon>Gammaproteobacteria</taxon>
        <taxon>Cellvibrionales</taxon>
        <taxon>Cellvibrionaceae</taxon>
        <taxon>Gilvimarinus</taxon>
    </lineage>
</organism>
<evidence type="ECO:0000256" key="2">
    <source>
        <dbReference type="SAM" id="Phobius"/>
    </source>
</evidence>
<keyword evidence="2" id="KW-0812">Transmembrane</keyword>
<feature type="transmembrane region" description="Helical" evidence="2">
    <location>
        <begin position="110"/>
        <end position="129"/>
    </location>
</feature>
<gene>
    <name evidence="4" type="ORF">M6D89_05360</name>
</gene>
<evidence type="ECO:0000313" key="5">
    <source>
        <dbReference type="Proteomes" id="UP001139319"/>
    </source>
</evidence>
<sequence>MTQPEHLNELDPGPLLKYERERQKLSAEQVAGDLNIQLNKLNALESGEYEKMFSQVFARGYVRSYAKYLGLESEPLVERLSELMPEQEQPLPAAESLNVKMGRKRSAWPGRLFLIVLILLLWVIAYWFFADRNASESPVQTPSLPQSASEQSNRDLEPASAVQDMNAASDTGSFNTAGIDDSEAADSLELDVSATAGEPAPVSDSIESQTVGGSDSLQGSVDSIGTNPVQEDPSASNVSELVAADTTPQASPDTPAEPLASVDTLSLAFAQDCWVRVIDASGEVLLQTLKKAGTQSDVQGEAPFDVRLGNSAGVRAYVNGETISIPQSGAGNVVNFTASAVE</sequence>
<proteinExistence type="predicted"/>
<feature type="region of interest" description="Disordered" evidence="1">
    <location>
        <begin position="137"/>
        <end position="179"/>
    </location>
</feature>
<keyword evidence="2" id="KW-1133">Transmembrane helix</keyword>
<dbReference type="GO" id="GO:0003677">
    <property type="term" value="F:DNA binding"/>
    <property type="evidence" value="ECO:0007669"/>
    <property type="project" value="InterPro"/>
</dbReference>
<evidence type="ECO:0000259" key="3">
    <source>
        <dbReference type="Pfam" id="PF13464"/>
    </source>
</evidence>
<dbReference type="Gene3D" id="1.10.260.40">
    <property type="entry name" value="lambda repressor-like DNA-binding domains"/>
    <property type="match status" value="1"/>
</dbReference>
<dbReference type="PANTHER" id="PTHR34475:SF1">
    <property type="entry name" value="CYTOSKELETON PROTEIN RODZ"/>
    <property type="match status" value="1"/>
</dbReference>
<dbReference type="Pfam" id="PF13464">
    <property type="entry name" value="RodZ_C"/>
    <property type="match status" value="1"/>
</dbReference>
<dbReference type="InterPro" id="IPR025194">
    <property type="entry name" value="RodZ-like_C"/>
</dbReference>
<dbReference type="InterPro" id="IPR010982">
    <property type="entry name" value="Lambda_DNA-bd_dom_sf"/>
</dbReference>
<accession>A0A9X2KW82</accession>
<dbReference type="CDD" id="cd00093">
    <property type="entry name" value="HTH_XRE"/>
    <property type="match status" value="1"/>
</dbReference>
<dbReference type="InterPro" id="IPR050400">
    <property type="entry name" value="Bact_Cytoskel_RodZ"/>
</dbReference>